<proteinExistence type="predicted"/>
<dbReference type="EMBL" id="PENI01000025">
    <property type="protein sequence ID" value="RMB82080.1"/>
    <property type="molecule type" value="Genomic_DNA"/>
</dbReference>
<organism evidence="1 2">
    <name type="scientific">Streptomyces shenzhenensis</name>
    <dbReference type="NCBI Taxonomy" id="943815"/>
    <lineage>
        <taxon>Bacteria</taxon>
        <taxon>Bacillati</taxon>
        <taxon>Actinomycetota</taxon>
        <taxon>Actinomycetes</taxon>
        <taxon>Kitasatosporales</taxon>
        <taxon>Streptomycetaceae</taxon>
        <taxon>Streptomyces</taxon>
    </lineage>
</organism>
<comment type="caution">
    <text evidence="1">The sequence shown here is derived from an EMBL/GenBank/DDBJ whole genome shotgun (WGS) entry which is preliminary data.</text>
</comment>
<evidence type="ECO:0000313" key="2">
    <source>
        <dbReference type="Proteomes" id="UP000270471"/>
    </source>
</evidence>
<gene>
    <name evidence="1" type="ORF">CTZ28_31350</name>
</gene>
<name>A0A3M0I1Q6_9ACTN</name>
<dbReference type="OrthoDB" id="3381569at2"/>
<dbReference type="RefSeq" id="WP_121893132.1">
    <property type="nucleotide sequence ID" value="NZ_PENI01000025.1"/>
</dbReference>
<keyword evidence="2" id="KW-1185">Reference proteome</keyword>
<dbReference type="Proteomes" id="UP000270471">
    <property type="component" value="Unassembled WGS sequence"/>
</dbReference>
<reference evidence="1 2" key="1">
    <citation type="submission" date="2017-11" db="EMBL/GenBank/DDBJ databases">
        <title>Draft genome of actinobacteria isolated from guarana (Paullinia cupana (Mart.) Ducke.</title>
        <authorList>
            <person name="Siqueira K.A."/>
            <person name="Liotti R.G."/>
            <person name="Mendes T.A.O."/>
            <person name="Soares M.A."/>
        </authorList>
    </citation>
    <scope>NUCLEOTIDE SEQUENCE [LARGE SCALE GENOMIC DNA]</scope>
    <source>
        <strain evidence="1 2">193</strain>
    </source>
</reference>
<accession>A0A3M0I1Q6</accession>
<dbReference type="AlphaFoldDB" id="A0A3M0I1Q6"/>
<sequence>MDDSPSMWITAVPPFGPEGTGVLLSVDVASEDPGERMVSVLLNRGHEGEEGVFYLLPFDLSARYVRSGDRLSVSVRASRQVLAADLADRTDTLHEQLAGLATDPADDDRVTLLRRALVTDFVPPERDGVKQPVLLVDHAGPATLAELFARFHEGEAGFAVLYAD</sequence>
<evidence type="ECO:0000313" key="1">
    <source>
        <dbReference type="EMBL" id="RMB82080.1"/>
    </source>
</evidence>
<protein>
    <submittedName>
        <fullName evidence="1">Uncharacterized protein</fullName>
    </submittedName>
</protein>